<gene>
    <name evidence="4" type="ORF">A5642_08390</name>
</gene>
<evidence type="ECO:0008006" key="6">
    <source>
        <dbReference type="Google" id="ProtNLM"/>
    </source>
</evidence>
<evidence type="ECO:0000313" key="5">
    <source>
        <dbReference type="Proteomes" id="UP000093962"/>
    </source>
</evidence>
<evidence type="ECO:0000313" key="4">
    <source>
        <dbReference type="EMBL" id="OBA75173.1"/>
    </source>
</evidence>
<dbReference type="InterPro" id="IPR050505">
    <property type="entry name" value="WDR55/POC1"/>
</dbReference>
<dbReference type="Gene3D" id="2.130.10.10">
    <property type="entry name" value="YVTN repeat-like/Quinoprotein amine dehydrogenase"/>
    <property type="match status" value="2"/>
</dbReference>
<feature type="repeat" description="WD" evidence="3">
    <location>
        <begin position="718"/>
        <end position="731"/>
    </location>
</feature>
<protein>
    <recommendedName>
        <fullName evidence="6">WD40 repeat domain-containing protein</fullName>
    </recommendedName>
</protein>
<reference evidence="4 5" key="1">
    <citation type="submission" date="2016-06" db="EMBL/GenBank/DDBJ databases">
        <authorList>
            <person name="Kjaerup R.B."/>
            <person name="Dalgaard T.S."/>
            <person name="Juul-Madsen H.R."/>
        </authorList>
    </citation>
    <scope>NUCLEOTIDE SEQUENCE [LARGE SCALE GENOMIC DNA]</scope>
    <source>
        <strain evidence="4 5">1199456.5</strain>
    </source>
</reference>
<proteinExistence type="predicted"/>
<sequence>MEGLGESADPDVDVESSLKRVASLVTDADQLVLLIIDGIDEMEEPIEGARFVGNLSAQCEAKVLVACRDTPNEGRQYLAFVHPDLVQAIVDAAPTGKARTITLQADEGAIGRYIKKRLSRLSDELVIADETHVRAADFLHARLLVHELLAQPEYLEVGLLDDFLQLELPQLFDHMIDRLGHLNPAFIPIFQACALSQSRGLPMADDVWLTMARELAGNAEGLDRDAVASFLTAAEPYLRIDSEFDQTVYRPAHSLLREHLLSTMVNTAGAHRALAKLCAAHAGTANPNAYYRNAATLHARGSLRTGWWEIDRIRPPVWQLLEPSRVVEDAMRDLFGRAKMPSGVEELVLRHHINSQFGGAGAVEGWAQAVRLGSYQQRPVGRGPQESARLHWARDIVRQPLFLSLTGHGGRVTVMEPARLGPDESGLLVGTNRGGVYLWNLASGGLVAEFAGLQRAVASILSVTDTDHGLVVVGADTDVISAWGARTRRALWTEPHPPSPPVAARGKPLSRLSEVLATPTITMVALSLGDVSAAIVVTDYRIRIIDIQTGRDLCAARTSNCRLGPTVAVSDGETGPRTIVVGTADERGFVELNVRTTRRVPKLTVPRFVELPAALISIRLMSDANAGFRLLLAQGQVLQWMPGSPLQVELPARYGLARLGDISVSSTGLMDVRVMNQRGILALRVVDDKQRQTEIAASHVGTPTAVRIIDRPGGRAVVASGGSDHTVRVWDPYSVGDRTPVNRGDVQTVLAVGAGGDDILAVVGHQDDNGTLRFVDGSNARTIKELPLGSQVVSISSSVDNPGRALIAAGTALGKVHVWRQNALRRPEKVPFDVDFADSVAVDIDASAQFMATADSSGDVVLWRQSRQLDPVAAMQFPESHVTNVKVIRPYSDLVVIVVVTTTDVHSFSIPLNRAAGRPNTKRAPRRSAGVVSCLYTNGRGIGLVSGAIDGQVHILPQLWTAPHGLDVDQKVSPTSLNIRQPVTAIRAIPSEAGSPSILVGGAYGALAMSTHPLHRSPHLVDFGQHVSSVSAHGATVLAAVQGGLVSFGYGRE</sequence>
<keyword evidence="1 3" id="KW-0853">WD repeat</keyword>
<dbReference type="InterPro" id="IPR015943">
    <property type="entry name" value="WD40/YVTN_repeat-like_dom_sf"/>
</dbReference>
<dbReference type="InterPro" id="IPR036322">
    <property type="entry name" value="WD40_repeat_dom_sf"/>
</dbReference>
<evidence type="ECO:0000256" key="3">
    <source>
        <dbReference type="PROSITE-ProRule" id="PRU00221"/>
    </source>
</evidence>
<keyword evidence="2" id="KW-0677">Repeat</keyword>
<evidence type="ECO:0000256" key="2">
    <source>
        <dbReference type="ARBA" id="ARBA00022737"/>
    </source>
</evidence>
<dbReference type="PROSITE" id="PS50082">
    <property type="entry name" value="WD_REPEATS_2"/>
    <property type="match status" value="1"/>
</dbReference>
<dbReference type="InterPro" id="IPR001680">
    <property type="entry name" value="WD40_rpt"/>
</dbReference>
<name>A0A1A0LRG8_MYCMU</name>
<evidence type="ECO:0000256" key="1">
    <source>
        <dbReference type="ARBA" id="ARBA00022574"/>
    </source>
</evidence>
<dbReference type="AlphaFoldDB" id="A0A1A0LRG8"/>
<accession>A0A1A0LRG8</accession>
<comment type="caution">
    <text evidence="4">The sequence shown here is derived from an EMBL/GenBank/DDBJ whole genome shotgun (WGS) entry which is preliminary data.</text>
</comment>
<organism evidence="4 5">
    <name type="scientific">Mycolicibacterium mucogenicum</name>
    <name type="common">Mycobacterium mucogenicum</name>
    <dbReference type="NCBI Taxonomy" id="56689"/>
    <lineage>
        <taxon>Bacteria</taxon>
        <taxon>Bacillati</taxon>
        <taxon>Actinomycetota</taxon>
        <taxon>Actinomycetes</taxon>
        <taxon>Mycobacteriales</taxon>
        <taxon>Mycobacteriaceae</taxon>
        <taxon>Mycolicibacterium</taxon>
    </lineage>
</organism>
<dbReference type="PANTHER" id="PTHR44019">
    <property type="entry name" value="WD REPEAT-CONTAINING PROTEIN 55"/>
    <property type="match status" value="1"/>
</dbReference>
<dbReference type="EMBL" id="LZSF01000313">
    <property type="protein sequence ID" value="OBA75173.1"/>
    <property type="molecule type" value="Genomic_DNA"/>
</dbReference>
<dbReference type="PANTHER" id="PTHR44019:SF8">
    <property type="entry name" value="POC1 CENTRIOLAR PROTEIN HOMOLOG"/>
    <property type="match status" value="1"/>
</dbReference>
<dbReference type="Proteomes" id="UP000093962">
    <property type="component" value="Unassembled WGS sequence"/>
</dbReference>
<dbReference type="SUPFAM" id="SSF50978">
    <property type="entry name" value="WD40 repeat-like"/>
    <property type="match status" value="1"/>
</dbReference>